<feature type="compositionally biased region" description="Basic and acidic residues" evidence="1">
    <location>
        <begin position="71"/>
        <end position="83"/>
    </location>
</feature>
<name>A0A4P9ZJC2_9FUNG</name>
<organism evidence="3 4">
    <name type="scientific">Dimargaris cristalligena</name>
    <dbReference type="NCBI Taxonomy" id="215637"/>
    <lineage>
        <taxon>Eukaryota</taxon>
        <taxon>Fungi</taxon>
        <taxon>Fungi incertae sedis</taxon>
        <taxon>Zoopagomycota</taxon>
        <taxon>Kickxellomycotina</taxon>
        <taxon>Dimargaritomycetes</taxon>
        <taxon>Dimargaritales</taxon>
        <taxon>Dimargaritaceae</taxon>
        <taxon>Dimargaris</taxon>
    </lineage>
</organism>
<feature type="signal peptide" evidence="2">
    <location>
        <begin position="1"/>
        <end position="20"/>
    </location>
</feature>
<evidence type="ECO:0000256" key="1">
    <source>
        <dbReference type="SAM" id="MobiDB-lite"/>
    </source>
</evidence>
<proteinExistence type="predicted"/>
<feature type="region of interest" description="Disordered" evidence="1">
    <location>
        <begin position="57"/>
        <end position="88"/>
    </location>
</feature>
<dbReference type="AlphaFoldDB" id="A0A4P9ZJC2"/>
<keyword evidence="4" id="KW-1185">Reference proteome</keyword>
<evidence type="ECO:0000313" key="3">
    <source>
        <dbReference type="EMBL" id="RKP33307.1"/>
    </source>
</evidence>
<gene>
    <name evidence="3" type="ORF">BJ085DRAFT_38597</name>
</gene>
<evidence type="ECO:0000256" key="2">
    <source>
        <dbReference type="SAM" id="SignalP"/>
    </source>
</evidence>
<keyword evidence="2" id="KW-0732">Signal</keyword>
<feature type="chain" id="PRO_5020786058" evidence="2">
    <location>
        <begin position="21"/>
        <end position="114"/>
    </location>
</feature>
<protein>
    <submittedName>
        <fullName evidence="3">Uncharacterized protein</fullName>
    </submittedName>
</protein>
<accession>A0A4P9ZJC2</accession>
<evidence type="ECO:0000313" key="4">
    <source>
        <dbReference type="Proteomes" id="UP000268162"/>
    </source>
</evidence>
<dbReference type="EMBL" id="ML004057">
    <property type="protein sequence ID" value="RKP33307.1"/>
    <property type="molecule type" value="Genomic_DNA"/>
</dbReference>
<reference evidence="4" key="1">
    <citation type="journal article" date="2018" name="Nat. Microbiol.">
        <title>Leveraging single-cell genomics to expand the fungal tree of life.</title>
        <authorList>
            <person name="Ahrendt S.R."/>
            <person name="Quandt C.A."/>
            <person name="Ciobanu D."/>
            <person name="Clum A."/>
            <person name="Salamov A."/>
            <person name="Andreopoulos B."/>
            <person name="Cheng J.F."/>
            <person name="Woyke T."/>
            <person name="Pelin A."/>
            <person name="Henrissat B."/>
            <person name="Reynolds N.K."/>
            <person name="Benny G.L."/>
            <person name="Smith M.E."/>
            <person name="James T.Y."/>
            <person name="Grigoriev I.V."/>
        </authorList>
    </citation>
    <scope>NUCLEOTIDE SEQUENCE [LARGE SCALE GENOMIC DNA]</scope>
    <source>
        <strain evidence="4">RSA 468</strain>
    </source>
</reference>
<dbReference type="Proteomes" id="UP000268162">
    <property type="component" value="Unassembled WGS sequence"/>
</dbReference>
<sequence>MKFIGSLFTTAILAATLGTAVPVVPEIPRNSVELSKRSQAHRRRLFLLIDSEQSGHLYRRTPSPVPIPKQHKYEYSSSDEKSNSESTEPIQIIDVKTVPALLMVQLRKSFTAPF</sequence>